<proteinExistence type="predicted"/>
<evidence type="ECO:0000313" key="3">
    <source>
        <dbReference type="Proteomes" id="UP001441944"/>
    </source>
</evidence>
<name>A0ABQ0AFK4_9RHOB</name>
<dbReference type="Gene3D" id="1.20.210.10">
    <property type="entry name" value="Cytochrome c oxidase-like, subunit I domain"/>
    <property type="match status" value="1"/>
</dbReference>
<dbReference type="SUPFAM" id="SSF81442">
    <property type="entry name" value="Cytochrome c oxidase subunit I-like"/>
    <property type="match status" value="1"/>
</dbReference>
<dbReference type="InterPro" id="IPR036927">
    <property type="entry name" value="Cyt_c_oxase-like_su1_sf"/>
</dbReference>
<reference evidence="2 3" key="1">
    <citation type="submission" date="2024-04" db="EMBL/GenBank/DDBJ databases">
        <title>Draft genome sequence of Pseudophaeobacter arcticus NBRC 116598.</title>
        <authorList>
            <person name="Miyakawa T."/>
            <person name="Kusuya Y."/>
            <person name="Miura T."/>
        </authorList>
    </citation>
    <scope>NUCLEOTIDE SEQUENCE [LARGE SCALE GENOMIC DNA]</scope>
    <source>
        <strain evidence="2 3">SU-CL00105</strain>
    </source>
</reference>
<dbReference type="EMBL" id="BAABWU010000001">
    <property type="protein sequence ID" value="GAA6194657.1"/>
    <property type="molecule type" value="Genomic_DNA"/>
</dbReference>
<gene>
    <name evidence="2" type="ORF">NBRC116598_01010</name>
</gene>
<evidence type="ECO:0000313" key="2">
    <source>
        <dbReference type="EMBL" id="GAA6194657.1"/>
    </source>
</evidence>
<evidence type="ECO:0000256" key="1">
    <source>
        <dbReference type="SAM" id="Phobius"/>
    </source>
</evidence>
<feature type="transmembrane region" description="Helical" evidence="1">
    <location>
        <begin position="97"/>
        <end position="117"/>
    </location>
</feature>
<keyword evidence="1" id="KW-1133">Transmembrane helix</keyword>
<keyword evidence="1" id="KW-0812">Transmembrane</keyword>
<feature type="transmembrane region" description="Helical" evidence="1">
    <location>
        <begin position="43"/>
        <end position="59"/>
    </location>
</feature>
<keyword evidence="3" id="KW-1185">Reference proteome</keyword>
<organism evidence="2 3">
    <name type="scientific">Pseudophaeobacter arcticus</name>
    <dbReference type="NCBI Taxonomy" id="385492"/>
    <lineage>
        <taxon>Bacteria</taxon>
        <taxon>Pseudomonadati</taxon>
        <taxon>Pseudomonadota</taxon>
        <taxon>Alphaproteobacteria</taxon>
        <taxon>Rhodobacterales</taxon>
        <taxon>Paracoccaceae</taxon>
        <taxon>Pseudophaeobacter</taxon>
    </lineage>
</organism>
<protein>
    <submittedName>
        <fullName evidence="2">Uncharacterized protein</fullName>
    </submittedName>
</protein>
<comment type="caution">
    <text evidence="2">The sequence shown here is derived from an EMBL/GenBank/DDBJ whole genome shotgun (WGS) entry which is preliminary data.</text>
</comment>
<accession>A0ABQ0AFK4</accession>
<dbReference type="Proteomes" id="UP001441944">
    <property type="component" value="Unassembled WGS sequence"/>
</dbReference>
<keyword evidence="1" id="KW-0472">Membrane</keyword>
<sequence length="134" mass="14334">MTGLSRSFMIMAIFSALGGIVWGIVMAASQNHLLSPAHGHLNLLGWVSCALFAFYYHLMPRAAVTGLAKTHFALTLIALLILVPGIALAILELNETLAKIGSLVFLASMLVFAWVVIKPNPAQHDTATRKNAPA</sequence>
<feature type="transmembrane region" description="Helical" evidence="1">
    <location>
        <begin position="71"/>
        <end position="91"/>
    </location>
</feature>
<dbReference type="RefSeq" id="WP_295449919.1">
    <property type="nucleotide sequence ID" value="NZ_BAABWU010000001.1"/>
</dbReference>